<dbReference type="InterPro" id="IPR036061">
    <property type="entry name" value="CheW-like_dom_sf"/>
</dbReference>
<feature type="domain" description="CheW-like" evidence="1">
    <location>
        <begin position="18"/>
        <end position="159"/>
    </location>
</feature>
<name>A0ABY6MS16_9BURK</name>
<dbReference type="Proteomes" id="UP001163266">
    <property type="component" value="Chromosome"/>
</dbReference>
<dbReference type="InterPro" id="IPR002545">
    <property type="entry name" value="CheW-lke_dom"/>
</dbReference>
<dbReference type="PROSITE" id="PS50851">
    <property type="entry name" value="CHEW"/>
    <property type="match status" value="1"/>
</dbReference>
<gene>
    <name evidence="2" type="ORF">OMP39_14255</name>
</gene>
<reference evidence="2" key="1">
    <citation type="submission" date="2022-10" db="EMBL/GenBank/DDBJ databases">
        <title>Complete genome sequence of Schlegelella aquatica LMG 23380.</title>
        <authorList>
            <person name="Musilova J."/>
            <person name="Kourilova X."/>
            <person name="Bezdicek M."/>
            <person name="Hermankova K."/>
            <person name="Obruca S."/>
            <person name="Sedlar K."/>
        </authorList>
    </citation>
    <scope>NUCLEOTIDE SEQUENCE</scope>
    <source>
        <strain evidence="2">LMG 23380</strain>
    </source>
</reference>
<proteinExistence type="predicted"/>
<keyword evidence="3" id="KW-1185">Reference proteome</keyword>
<evidence type="ECO:0000313" key="2">
    <source>
        <dbReference type="EMBL" id="UZD54805.1"/>
    </source>
</evidence>
<sequence>MAPSDTPCAQPSSAPENARRAQAVRCGPWLLAFPFEWARSIVEQYELSEVPHAPPWLMGAANVGGQIVPVFDLAAYAQAAAGAPGHGAWLLLAGEGEDRFAILSTGRPLAVRVVEPAPGGVAAALPPALAEFARGVCMDDEGRVWSLLDPQALGDALAADLSLA</sequence>
<dbReference type="EMBL" id="CP110257">
    <property type="protein sequence ID" value="UZD54805.1"/>
    <property type="molecule type" value="Genomic_DNA"/>
</dbReference>
<accession>A0ABY6MS16</accession>
<protein>
    <submittedName>
        <fullName evidence="2">Chemotaxis protein CheW</fullName>
    </submittedName>
</protein>
<dbReference type="Pfam" id="PF01584">
    <property type="entry name" value="CheW"/>
    <property type="match status" value="1"/>
</dbReference>
<organism evidence="2 3">
    <name type="scientific">Caldimonas aquatica</name>
    <dbReference type="NCBI Taxonomy" id="376175"/>
    <lineage>
        <taxon>Bacteria</taxon>
        <taxon>Pseudomonadati</taxon>
        <taxon>Pseudomonadota</taxon>
        <taxon>Betaproteobacteria</taxon>
        <taxon>Burkholderiales</taxon>
        <taxon>Sphaerotilaceae</taxon>
        <taxon>Caldimonas</taxon>
    </lineage>
</organism>
<evidence type="ECO:0000259" key="1">
    <source>
        <dbReference type="PROSITE" id="PS50851"/>
    </source>
</evidence>
<dbReference type="RefSeq" id="WP_264892458.1">
    <property type="nucleotide sequence ID" value="NZ_CP110257.1"/>
</dbReference>
<dbReference type="SUPFAM" id="SSF50341">
    <property type="entry name" value="CheW-like"/>
    <property type="match status" value="1"/>
</dbReference>
<evidence type="ECO:0000313" key="3">
    <source>
        <dbReference type="Proteomes" id="UP001163266"/>
    </source>
</evidence>
<dbReference type="Gene3D" id="2.40.50.180">
    <property type="entry name" value="CheA-289, Domain 4"/>
    <property type="match status" value="1"/>
</dbReference>